<evidence type="ECO:0000256" key="5">
    <source>
        <dbReference type="ARBA" id="ARBA00023065"/>
    </source>
</evidence>
<dbReference type="GO" id="GO:0001508">
    <property type="term" value="P:action potential"/>
    <property type="evidence" value="ECO:0007669"/>
    <property type="project" value="TreeGrafter"/>
</dbReference>
<dbReference type="PANTHER" id="PTHR11537:SF252">
    <property type="entry name" value="POTASSIUM VOLTAGE-GATED CHANNEL PROTEIN SHAW"/>
    <property type="match status" value="1"/>
</dbReference>
<feature type="transmembrane region" description="Helical" evidence="9">
    <location>
        <begin position="187"/>
        <end position="207"/>
    </location>
</feature>
<feature type="domain" description="Potassium channel" evidence="11">
    <location>
        <begin position="224"/>
        <end position="277"/>
    </location>
</feature>
<dbReference type="Gene3D" id="3.40.190.10">
    <property type="entry name" value="Periplasmic binding protein-like II"/>
    <property type="match status" value="1"/>
</dbReference>
<reference evidence="12 13" key="1">
    <citation type="submission" date="2022-05" db="EMBL/GenBank/DDBJ databases">
        <authorList>
            <consortium name="Genoscope - CEA"/>
            <person name="William W."/>
        </authorList>
    </citation>
    <scope>NUCLEOTIDE SEQUENCE [LARGE SCALE GENOMIC DNA]</scope>
</reference>
<evidence type="ECO:0000256" key="10">
    <source>
        <dbReference type="SAM" id="SignalP"/>
    </source>
</evidence>
<comment type="subcellular location">
    <subcellularLocation>
        <location evidence="1">Membrane</location>
        <topology evidence="1">Multi-pass membrane protein</topology>
    </subcellularLocation>
</comment>
<evidence type="ECO:0000259" key="11">
    <source>
        <dbReference type="Pfam" id="PF07885"/>
    </source>
</evidence>
<protein>
    <recommendedName>
        <fullName evidence="11">Potassium channel domain-containing protein</fullName>
    </recommendedName>
</protein>
<evidence type="ECO:0000313" key="13">
    <source>
        <dbReference type="Proteomes" id="UP001159428"/>
    </source>
</evidence>
<dbReference type="PANTHER" id="PTHR11537">
    <property type="entry name" value="VOLTAGE-GATED POTASSIUM CHANNEL"/>
    <property type="match status" value="1"/>
</dbReference>
<feature type="transmembrane region" description="Helical" evidence="9">
    <location>
        <begin position="219"/>
        <end position="240"/>
    </location>
</feature>
<keyword evidence="6 9" id="KW-0472">Membrane</keyword>
<dbReference type="SUPFAM" id="SSF53850">
    <property type="entry name" value="Periplasmic binding protein-like II"/>
    <property type="match status" value="1"/>
</dbReference>
<evidence type="ECO:0000256" key="2">
    <source>
        <dbReference type="ARBA" id="ARBA00022448"/>
    </source>
</evidence>
<evidence type="ECO:0000256" key="3">
    <source>
        <dbReference type="ARBA" id="ARBA00022692"/>
    </source>
</evidence>
<comment type="caution">
    <text evidence="12">The sequence shown here is derived from an EMBL/GenBank/DDBJ whole genome shotgun (WGS) entry which is preliminary data.</text>
</comment>
<feature type="transmembrane region" description="Helical" evidence="9">
    <location>
        <begin position="452"/>
        <end position="470"/>
    </location>
</feature>
<keyword evidence="3 9" id="KW-0812">Transmembrane</keyword>
<dbReference type="GO" id="GO:0008076">
    <property type="term" value="C:voltage-gated potassium channel complex"/>
    <property type="evidence" value="ECO:0007669"/>
    <property type="project" value="InterPro"/>
</dbReference>
<dbReference type="Gene3D" id="1.10.287.70">
    <property type="match status" value="1"/>
</dbReference>
<feature type="signal peptide" evidence="10">
    <location>
        <begin position="1"/>
        <end position="23"/>
    </location>
</feature>
<evidence type="ECO:0000256" key="4">
    <source>
        <dbReference type="ARBA" id="ARBA00022989"/>
    </source>
</evidence>
<dbReference type="AlphaFoldDB" id="A0AAU9WGG1"/>
<accession>A0AAU9WGG1</accession>
<keyword evidence="10" id="KW-0732">Signal</keyword>
<sequence length="562" mass="63176">MHVATLRLVLCLMVCCDLWLVSSQKLDSIDQSELVRKARQIRQHRQVRQTRQLRQEQDKETKCKFKFALLDFPPYIMNQSIDGGFMNQTLTWFVDMACFGREATDPIACKMVPVFVQNQDEMVKLIKNGSVDFGFPILSDAKQKLAGLDSVTLIRAFVSSGCSMIVNLKQCKAESREQLLTSITSQWPILACVMLLSGISGVIIWLLEHRSNAVQFSPSFTIGSPEGFWWAVVSLTTVGYGDKTPKTFCGRAFGIFWILIGAIMLSLFTALFTNAMQASLDGTRCMDIGGKKVGVSDKNPETHIVAMELDADFVKFNNLDEMQESLSQGTIGRVMVDRNTAFHFLDKSGLKRNRQIRMIRNIDYPMEYYLAHVSHDGMGSPNHTNDSDDEVSVRKTKLSVCGESLRELSPDLVGVAKDTAKEQLIPAELQTADLSDEMEGLFSTGSQMTKSILFALLGIFAFLIIIGKLWEVYTNFKPTVRKKRKGLTPSSRKMSMMQNFLDLEKRLEDITSDIQKLKEEFEGAANGLSLVDSPEYSRPKERSFSNNMLDLKGKSKNTETIL</sequence>
<dbReference type="Pfam" id="PF07885">
    <property type="entry name" value="Ion_trans_2"/>
    <property type="match status" value="1"/>
</dbReference>
<proteinExistence type="predicted"/>
<organism evidence="12 13">
    <name type="scientific">Pocillopora meandrina</name>
    <dbReference type="NCBI Taxonomy" id="46732"/>
    <lineage>
        <taxon>Eukaryota</taxon>
        <taxon>Metazoa</taxon>
        <taxon>Cnidaria</taxon>
        <taxon>Anthozoa</taxon>
        <taxon>Hexacorallia</taxon>
        <taxon>Scleractinia</taxon>
        <taxon>Astrocoeniina</taxon>
        <taxon>Pocilloporidae</taxon>
        <taxon>Pocillopora</taxon>
    </lineage>
</organism>
<evidence type="ECO:0000256" key="1">
    <source>
        <dbReference type="ARBA" id="ARBA00004141"/>
    </source>
</evidence>
<dbReference type="Proteomes" id="UP001159428">
    <property type="component" value="Unassembled WGS sequence"/>
</dbReference>
<evidence type="ECO:0000256" key="6">
    <source>
        <dbReference type="ARBA" id="ARBA00023136"/>
    </source>
</evidence>
<gene>
    <name evidence="12" type="ORF">PMEA_00002827</name>
</gene>
<dbReference type="SUPFAM" id="SSF81324">
    <property type="entry name" value="Voltage-gated potassium channels"/>
    <property type="match status" value="1"/>
</dbReference>
<dbReference type="PRINTS" id="PR00169">
    <property type="entry name" value="KCHANNEL"/>
</dbReference>
<dbReference type="InterPro" id="IPR013099">
    <property type="entry name" value="K_chnl_dom"/>
</dbReference>
<feature type="chain" id="PRO_5043908574" description="Potassium channel domain-containing protein" evidence="10">
    <location>
        <begin position="24"/>
        <end position="562"/>
    </location>
</feature>
<dbReference type="InterPro" id="IPR028325">
    <property type="entry name" value="VG_K_chnl"/>
</dbReference>
<evidence type="ECO:0000256" key="8">
    <source>
        <dbReference type="SAM" id="Coils"/>
    </source>
</evidence>
<keyword evidence="4 9" id="KW-1133">Transmembrane helix</keyword>
<dbReference type="GO" id="GO:0005251">
    <property type="term" value="F:delayed rectifier potassium channel activity"/>
    <property type="evidence" value="ECO:0007669"/>
    <property type="project" value="TreeGrafter"/>
</dbReference>
<keyword evidence="7" id="KW-0407">Ion channel</keyword>
<feature type="transmembrane region" description="Helical" evidence="9">
    <location>
        <begin position="252"/>
        <end position="272"/>
    </location>
</feature>
<keyword evidence="13" id="KW-1185">Reference proteome</keyword>
<evidence type="ECO:0000313" key="12">
    <source>
        <dbReference type="EMBL" id="CAH3109078.1"/>
    </source>
</evidence>
<dbReference type="EMBL" id="CALNXJ010000011">
    <property type="protein sequence ID" value="CAH3109078.1"/>
    <property type="molecule type" value="Genomic_DNA"/>
</dbReference>
<keyword evidence="5" id="KW-0406">Ion transport</keyword>
<evidence type="ECO:0000256" key="9">
    <source>
        <dbReference type="SAM" id="Phobius"/>
    </source>
</evidence>
<keyword evidence="8" id="KW-0175">Coiled coil</keyword>
<keyword evidence="2" id="KW-0813">Transport</keyword>
<evidence type="ECO:0000256" key="7">
    <source>
        <dbReference type="ARBA" id="ARBA00023303"/>
    </source>
</evidence>
<feature type="coiled-coil region" evidence="8">
    <location>
        <begin position="500"/>
        <end position="527"/>
    </location>
</feature>
<name>A0AAU9WGG1_9CNID</name>